<evidence type="ECO:0000256" key="1">
    <source>
        <dbReference type="SAM" id="MobiDB-lite"/>
    </source>
</evidence>
<evidence type="ECO:0000313" key="3">
    <source>
        <dbReference type="Proteomes" id="UP001627154"/>
    </source>
</evidence>
<feature type="region of interest" description="Disordered" evidence="1">
    <location>
        <begin position="130"/>
        <end position="158"/>
    </location>
</feature>
<dbReference type="AlphaFoldDB" id="A0ABD2W1S1"/>
<accession>A0ABD2W1S1</accession>
<comment type="caution">
    <text evidence="2">The sequence shown here is derived from an EMBL/GenBank/DDBJ whole genome shotgun (WGS) entry which is preliminary data.</text>
</comment>
<proteinExistence type="predicted"/>
<keyword evidence="3" id="KW-1185">Reference proteome</keyword>
<dbReference type="EMBL" id="JBJJXI010000145">
    <property type="protein sequence ID" value="KAL3386664.1"/>
    <property type="molecule type" value="Genomic_DNA"/>
</dbReference>
<feature type="compositionally biased region" description="Basic and acidic residues" evidence="1">
    <location>
        <begin position="7"/>
        <end position="19"/>
    </location>
</feature>
<organism evidence="2 3">
    <name type="scientific">Trichogramma kaykai</name>
    <dbReference type="NCBI Taxonomy" id="54128"/>
    <lineage>
        <taxon>Eukaryota</taxon>
        <taxon>Metazoa</taxon>
        <taxon>Ecdysozoa</taxon>
        <taxon>Arthropoda</taxon>
        <taxon>Hexapoda</taxon>
        <taxon>Insecta</taxon>
        <taxon>Pterygota</taxon>
        <taxon>Neoptera</taxon>
        <taxon>Endopterygota</taxon>
        <taxon>Hymenoptera</taxon>
        <taxon>Apocrita</taxon>
        <taxon>Proctotrupomorpha</taxon>
        <taxon>Chalcidoidea</taxon>
        <taxon>Trichogrammatidae</taxon>
        <taxon>Trichogramma</taxon>
    </lineage>
</organism>
<protein>
    <submittedName>
        <fullName evidence="2">Uncharacterized protein</fullName>
    </submittedName>
</protein>
<sequence length="242" mass="28651">MYEPEQQEERRRAEERETVRQGTELWRARKEQLLRQKRHEQSQLRRMLANYWPWGRAGAGAPCAASLRKRNIPLDPSTQQQQQRCPLQFPQSWPGGEPTSTENNASIDPRWEHRDEINCHCNFCKSSLVRPPRVSQQQQQQQPGNSTHRVHPFQSVNATKHGYTIDSWRTESSASRDYITDLSEQIRAKEMKQMEERRREGESCRQHMTTWQRLWGRPGHGAPIDPFRIRRNNLNDILHRPS</sequence>
<name>A0ABD2W1S1_9HYME</name>
<dbReference type="Proteomes" id="UP001627154">
    <property type="component" value="Unassembled WGS sequence"/>
</dbReference>
<reference evidence="2 3" key="1">
    <citation type="journal article" date="2024" name="bioRxiv">
        <title>A reference genome for Trichogramma kaykai: A tiny desert-dwelling parasitoid wasp with competing sex-ratio distorters.</title>
        <authorList>
            <person name="Culotta J."/>
            <person name="Lindsey A.R."/>
        </authorList>
    </citation>
    <scope>NUCLEOTIDE SEQUENCE [LARGE SCALE GENOMIC DNA]</scope>
    <source>
        <strain evidence="2 3">KSX58</strain>
    </source>
</reference>
<gene>
    <name evidence="2" type="ORF">TKK_017861</name>
</gene>
<evidence type="ECO:0000313" key="2">
    <source>
        <dbReference type="EMBL" id="KAL3386664.1"/>
    </source>
</evidence>
<feature type="region of interest" description="Disordered" evidence="1">
    <location>
        <begin position="1"/>
        <end position="23"/>
    </location>
</feature>